<dbReference type="Proteomes" id="UP000593561">
    <property type="component" value="Unassembled WGS sequence"/>
</dbReference>
<organism evidence="1 2">
    <name type="scientific">Gossypium davidsonii</name>
    <name type="common">Davidson's cotton</name>
    <name type="synonym">Gossypium klotzschianum subsp. davidsonii</name>
    <dbReference type="NCBI Taxonomy" id="34287"/>
    <lineage>
        <taxon>Eukaryota</taxon>
        <taxon>Viridiplantae</taxon>
        <taxon>Streptophyta</taxon>
        <taxon>Embryophyta</taxon>
        <taxon>Tracheophyta</taxon>
        <taxon>Spermatophyta</taxon>
        <taxon>Magnoliopsida</taxon>
        <taxon>eudicotyledons</taxon>
        <taxon>Gunneridae</taxon>
        <taxon>Pentapetalae</taxon>
        <taxon>rosids</taxon>
        <taxon>malvids</taxon>
        <taxon>Malvales</taxon>
        <taxon>Malvaceae</taxon>
        <taxon>Malvoideae</taxon>
        <taxon>Gossypium</taxon>
    </lineage>
</organism>
<accession>A0A7J8TIK3</accession>
<protein>
    <submittedName>
        <fullName evidence="1">Uncharacterized protein</fullName>
    </submittedName>
</protein>
<evidence type="ECO:0000313" key="1">
    <source>
        <dbReference type="EMBL" id="MBA0637951.1"/>
    </source>
</evidence>
<comment type="caution">
    <text evidence="1">The sequence shown here is derived from an EMBL/GenBank/DDBJ whole genome shotgun (WGS) entry which is preliminary data.</text>
</comment>
<proteinExistence type="predicted"/>
<evidence type="ECO:0000313" key="2">
    <source>
        <dbReference type="Proteomes" id="UP000593561"/>
    </source>
</evidence>
<dbReference type="EMBL" id="JABFAC010249574">
    <property type="protein sequence ID" value="MBA0637951.1"/>
    <property type="molecule type" value="Genomic_DNA"/>
</dbReference>
<keyword evidence="2" id="KW-1185">Reference proteome</keyword>
<gene>
    <name evidence="1" type="ORF">Godav_024609</name>
</gene>
<sequence>MQLGSGLAAVGELFVIRKEIGSLDIIASWANVQFLMRSSGHSRRS</sequence>
<name>A0A7J8TIK3_GOSDV</name>
<reference evidence="1 2" key="1">
    <citation type="journal article" date="2019" name="Genome Biol. Evol.">
        <title>Insights into the evolution of the New World diploid cottons (Gossypium, subgenus Houzingenia) based on genome sequencing.</title>
        <authorList>
            <person name="Grover C.E."/>
            <person name="Arick M.A. 2nd"/>
            <person name="Thrash A."/>
            <person name="Conover J.L."/>
            <person name="Sanders W.S."/>
            <person name="Peterson D.G."/>
            <person name="Frelichowski J.E."/>
            <person name="Scheffler J.A."/>
            <person name="Scheffler B.E."/>
            <person name="Wendel J.F."/>
        </authorList>
    </citation>
    <scope>NUCLEOTIDE SEQUENCE [LARGE SCALE GENOMIC DNA]</scope>
    <source>
        <strain evidence="1">27</strain>
        <tissue evidence="1">Leaf</tissue>
    </source>
</reference>
<dbReference type="AlphaFoldDB" id="A0A7J8TIK3"/>